<reference evidence="3 4" key="1">
    <citation type="journal article" date="2012" name="BMC Genomics">
        <title>Comparative genomic analysis and phylogenetic position of Theileria equi.</title>
        <authorList>
            <person name="Kappmeyer L.S."/>
            <person name="Thiagarajan M."/>
            <person name="Herndon D.R."/>
            <person name="Ramsay J.D."/>
            <person name="Caler E."/>
            <person name="Djikeng A."/>
            <person name="Gillespie J.J."/>
            <person name="Lau A.O."/>
            <person name="Roalson E.H."/>
            <person name="Silva J.C."/>
            <person name="Silva M.G."/>
            <person name="Suarez C.E."/>
            <person name="Ueti M.W."/>
            <person name="Nene V.M."/>
            <person name="Mealey R.H."/>
            <person name="Knowles D.P."/>
            <person name="Brayton K.A."/>
        </authorList>
    </citation>
    <scope>NUCLEOTIDE SEQUENCE [LARGE SCALE GENOMIC DNA]</scope>
    <source>
        <strain evidence="3 4">WA</strain>
    </source>
</reference>
<dbReference type="PANTHER" id="PTHR48295:SF1">
    <property type="entry name" value="SWR1-COMPLEX PROTEIN 5"/>
    <property type="match status" value="1"/>
</dbReference>
<evidence type="ECO:0000259" key="2">
    <source>
        <dbReference type="PROSITE" id="PS51279"/>
    </source>
</evidence>
<dbReference type="InterPro" id="IPR027124">
    <property type="entry name" value="Swc5/CFDP1/2"/>
</dbReference>
<dbReference type="STRING" id="1537102.L1LCU9"/>
<proteinExistence type="predicted"/>
<dbReference type="PROSITE" id="PS51279">
    <property type="entry name" value="BCNT_C"/>
    <property type="match status" value="1"/>
</dbReference>
<comment type="caution">
    <text evidence="3">The sequence shown here is derived from an EMBL/GenBank/DDBJ whole genome shotgun (WGS) entry which is preliminary data.</text>
</comment>
<protein>
    <recommendedName>
        <fullName evidence="2">BCNT-C domain-containing protein</fullName>
    </recommendedName>
</protein>
<dbReference type="eggNOG" id="ENOG502S8BC">
    <property type="taxonomic scope" value="Eukaryota"/>
</dbReference>
<dbReference type="KEGG" id="beq:BEWA_051610"/>
<dbReference type="EMBL" id="ACOU01000003">
    <property type="protein sequence ID" value="EKX73109.1"/>
    <property type="molecule type" value="Genomic_DNA"/>
</dbReference>
<dbReference type="OrthoDB" id="361777at2759"/>
<dbReference type="InterPro" id="IPR011421">
    <property type="entry name" value="BCNT-C"/>
</dbReference>
<dbReference type="Pfam" id="PF07572">
    <property type="entry name" value="BCNT"/>
    <property type="match status" value="1"/>
</dbReference>
<sequence>MSTILDLAANSDESDSDYVLSEPQSESEDEKKAKKKRDREKNRAILQSKVNEIYSDMLKESENIYKHPSGLSDSFMLQFHKKHVKPIKNKSLKYVENYVKNSSSIVYSEDSTLDIKTFKEQCYKTPNNEILDIVKKAVSVDETEPVTVKKTYTFAGQTYELHDKVDKKSKKYINHLKKQEKSLGGSFSFLDQMLSEIGPKQTLSAISKSEVDWNKYKDENDLDTSLKKDHRYIKEQAFLQRANWKEHENSLQARK</sequence>
<evidence type="ECO:0000313" key="3">
    <source>
        <dbReference type="EMBL" id="EKX73109.1"/>
    </source>
</evidence>
<dbReference type="Proteomes" id="UP000031512">
    <property type="component" value="Unassembled WGS sequence"/>
</dbReference>
<dbReference type="PANTHER" id="PTHR48295">
    <property type="entry name" value="CRANIOFACIAL DEVELOPMENT PROTEIN 1"/>
    <property type="match status" value="1"/>
</dbReference>
<evidence type="ECO:0000256" key="1">
    <source>
        <dbReference type="SAM" id="MobiDB-lite"/>
    </source>
</evidence>
<feature type="region of interest" description="Disordered" evidence="1">
    <location>
        <begin position="1"/>
        <end position="42"/>
    </location>
</feature>
<dbReference type="AlphaFoldDB" id="L1LCU9"/>
<gene>
    <name evidence="3" type="ORF">BEWA_051610</name>
</gene>
<accession>L1LCU9</accession>
<dbReference type="RefSeq" id="XP_004832561.1">
    <property type="nucleotide sequence ID" value="XM_004832504.1"/>
</dbReference>
<feature type="domain" description="BCNT-C" evidence="2">
    <location>
        <begin position="184"/>
        <end position="255"/>
    </location>
</feature>
<evidence type="ECO:0000313" key="4">
    <source>
        <dbReference type="Proteomes" id="UP000031512"/>
    </source>
</evidence>
<dbReference type="GeneID" id="15803079"/>
<keyword evidence="4" id="KW-1185">Reference proteome</keyword>
<organism evidence="3 4">
    <name type="scientific">Theileria equi strain WA</name>
    <dbReference type="NCBI Taxonomy" id="1537102"/>
    <lineage>
        <taxon>Eukaryota</taxon>
        <taxon>Sar</taxon>
        <taxon>Alveolata</taxon>
        <taxon>Apicomplexa</taxon>
        <taxon>Aconoidasida</taxon>
        <taxon>Piroplasmida</taxon>
        <taxon>Theileriidae</taxon>
        <taxon>Theileria</taxon>
    </lineage>
</organism>
<dbReference type="VEuPathDB" id="PiroplasmaDB:BEWA_051610"/>
<name>L1LCU9_THEEQ</name>